<dbReference type="OrthoDB" id="6195504at2"/>
<dbReference type="STRING" id="46914.JP75_14410"/>
<evidence type="ECO:0000313" key="2">
    <source>
        <dbReference type="Proteomes" id="UP000028981"/>
    </source>
</evidence>
<evidence type="ECO:0000313" key="1">
    <source>
        <dbReference type="EMBL" id="KFL30662.1"/>
    </source>
</evidence>
<gene>
    <name evidence="1" type="ORF">JP75_14410</name>
</gene>
<dbReference type="EMBL" id="JQGC01000012">
    <property type="protein sequence ID" value="KFL30662.1"/>
    <property type="molecule type" value="Genomic_DNA"/>
</dbReference>
<sequence>MTIRLRPHHLLCLLTYVGKGYSADFTRNYDAIAGRLSAGETIRIVDGPDDICTPLLDDPTAHCRNESIIERDRKAADDVGRLLGASIEPGVTMEIGPELLIASRTAFRLGQTRTACAGCEWSDLCTAIASDGFAGTLVN</sequence>
<dbReference type="RefSeq" id="WP_035083921.1">
    <property type="nucleotide sequence ID" value="NZ_JQGC01000012.1"/>
</dbReference>
<keyword evidence="2" id="KW-1185">Reference proteome</keyword>
<dbReference type="InterPro" id="IPR009702">
    <property type="entry name" value="DUF1284"/>
</dbReference>
<dbReference type="AlphaFoldDB" id="A0A087M1A9"/>
<dbReference type="Proteomes" id="UP000028981">
    <property type="component" value="Unassembled WGS sequence"/>
</dbReference>
<dbReference type="Pfam" id="PF06935">
    <property type="entry name" value="DUF1284"/>
    <property type="match status" value="1"/>
</dbReference>
<name>A0A087M1A9_9HYPH</name>
<organism evidence="1 2">
    <name type="scientific">Devosia riboflavina</name>
    <dbReference type="NCBI Taxonomy" id="46914"/>
    <lineage>
        <taxon>Bacteria</taxon>
        <taxon>Pseudomonadati</taxon>
        <taxon>Pseudomonadota</taxon>
        <taxon>Alphaproteobacteria</taxon>
        <taxon>Hyphomicrobiales</taxon>
        <taxon>Devosiaceae</taxon>
        <taxon>Devosia</taxon>
    </lineage>
</organism>
<accession>A0A087M1A9</accession>
<proteinExistence type="predicted"/>
<comment type="caution">
    <text evidence="1">The sequence shown here is derived from an EMBL/GenBank/DDBJ whole genome shotgun (WGS) entry which is preliminary data.</text>
</comment>
<reference evidence="1 2" key="1">
    <citation type="submission" date="2014-08" db="EMBL/GenBank/DDBJ databases">
        <authorList>
            <person name="Hassan Y.I."/>
            <person name="Lepp D."/>
            <person name="Zhou T."/>
        </authorList>
    </citation>
    <scope>NUCLEOTIDE SEQUENCE [LARGE SCALE GENOMIC DNA]</scope>
    <source>
        <strain evidence="1 2">IFO13584</strain>
    </source>
</reference>
<protein>
    <submittedName>
        <fullName evidence="1">2Fe-2S ferredoxin</fullName>
    </submittedName>
</protein>